<evidence type="ECO:0000313" key="3">
    <source>
        <dbReference type="Proteomes" id="UP000242351"/>
    </source>
</evidence>
<dbReference type="AlphaFoldDB" id="A0A2H9UII7"/>
<sequence>MKKGFLVLSALGLLASTSSHAKVNICVFDLLGKSGESFKLMEEWALAAKAWNTDVQLTAYQDEAKVDQDAKAGKCDGFYMTSMRARAYNKFAGSIDAIGGVPNNDIAMKAISYVLDKRNSKRLITQIGKEKFEVAGIGQIGPAYIFVRDRELNKLEQVKGKKFAVLHYDYAQKIMVNRIEAVPVMSEISNFIRKFNQGEVDIVAAPAYAFKPLELEKGLGNKGAMINFPVINVTADLIIRQDKFPDSFAVQSRDWFVKQLPRSFAMVKRMEAEIPNKYKLNLSREDRIAYQKILREGRIDLTRQGIYDPGMMTVLKRARCTVERTNFECSISGE</sequence>
<dbReference type="InterPro" id="IPR045758">
    <property type="entry name" value="AdeT1/2"/>
</dbReference>
<dbReference type="InterPro" id="IPR038404">
    <property type="entry name" value="TRAP_DctP_sf"/>
</dbReference>
<keyword evidence="1" id="KW-0732">Signal</keyword>
<accession>A0A2H9UII7</accession>
<evidence type="ECO:0000256" key="1">
    <source>
        <dbReference type="SAM" id="SignalP"/>
    </source>
</evidence>
<dbReference type="EMBL" id="PGOZ01000022">
    <property type="protein sequence ID" value="PJI31519.1"/>
    <property type="molecule type" value="Genomic_DNA"/>
</dbReference>
<dbReference type="Proteomes" id="UP000242351">
    <property type="component" value="Unassembled WGS sequence"/>
</dbReference>
<name>A0A2H9UII7_9GAMM</name>
<proteinExistence type="predicted"/>
<organism evidence="2 3">
    <name type="scientific">Acinetobacter pseudolwoffii</name>
    <dbReference type="NCBI Taxonomy" id="2053287"/>
    <lineage>
        <taxon>Bacteria</taxon>
        <taxon>Pseudomonadati</taxon>
        <taxon>Pseudomonadota</taxon>
        <taxon>Gammaproteobacteria</taxon>
        <taxon>Moraxellales</taxon>
        <taxon>Moraxellaceae</taxon>
        <taxon>Acinetobacter</taxon>
    </lineage>
</organism>
<dbReference type="Gene3D" id="3.40.190.170">
    <property type="entry name" value="Bacterial extracellular solute-binding protein, family 7"/>
    <property type="match status" value="1"/>
</dbReference>
<dbReference type="RefSeq" id="WP_100358096.1">
    <property type="nucleotide sequence ID" value="NZ_JAMXXJ010000018.1"/>
</dbReference>
<gene>
    <name evidence="2" type="ORF">CU320_13535</name>
</gene>
<reference evidence="2 3" key="2">
    <citation type="submission" date="2017-12" db="EMBL/GenBank/DDBJ databases">
        <title>Revising the taxonomy of the Acinetobacter lwoffii group: the description of Acinetobacter pseudolwoffii sp. nov. and emended description of Acinetobacter lwoffii.</title>
        <authorList>
            <person name="Nemec A."/>
        </authorList>
    </citation>
    <scope>NUCLEOTIDE SEQUENCE [LARGE SCALE GENOMIC DNA]</scope>
    <source>
        <strain evidence="2 3">ANC 5347</strain>
    </source>
</reference>
<reference evidence="2 3" key="1">
    <citation type="submission" date="2017-11" db="EMBL/GenBank/DDBJ databases">
        <authorList>
            <person name="Han C.G."/>
        </authorList>
    </citation>
    <scope>NUCLEOTIDE SEQUENCE [LARGE SCALE GENOMIC DNA]</scope>
    <source>
        <strain evidence="2 3">ANC 5347</strain>
    </source>
</reference>
<feature type="chain" id="PRO_5014138802" evidence="1">
    <location>
        <begin position="22"/>
        <end position="334"/>
    </location>
</feature>
<feature type="signal peptide" evidence="1">
    <location>
        <begin position="1"/>
        <end position="21"/>
    </location>
</feature>
<comment type="caution">
    <text evidence="2">The sequence shown here is derived from an EMBL/GenBank/DDBJ whole genome shotgun (WGS) entry which is preliminary data.</text>
</comment>
<dbReference type="Pfam" id="PF19582">
    <property type="entry name" value="AdeT1_2"/>
    <property type="match status" value="1"/>
</dbReference>
<protein>
    <submittedName>
        <fullName evidence="2">RND transporter</fullName>
    </submittedName>
</protein>
<evidence type="ECO:0000313" key="2">
    <source>
        <dbReference type="EMBL" id="PJI31519.1"/>
    </source>
</evidence>